<accession>A0A2P7BTW4</accession>
<dbReference type="GO" id="GO:0009254">
    <property type="term" value="P:peptidoglycan turnover"/>
    <property type="evidence" value="ECO:0007669"/>
    <property type="project" value="TreeGrafter"/>
</dbReference>
<dbReference type="PANTHER" id="PTHR30417">
    <property type="entry name" value="N-ACETYLMURAMOYL-L-ALANINE AMIDASE AMID"/>
    <property type="match status" value="1"/>
</dbReference>
<comment type="caution">
    <text evidence="6">The sequence shown here is derived from an EMBL/GenBank/DDBJ whole genome shotgun (WGS) entry which is preliminary data.</text>
</comment>
<dbReference type="GO" id="GO:0009253">
    <property type="term" value="P:peptidoglycan catabolic process"/>
    <property type="evidence" value="ECO:0007669"/>
    <property type="project" value="InterPro"/>
</dbReference>
<keyword evidence="3" id="KW-0378">Hydrolase</keyword>
<evidence type="ECO:0000259" key="5">
    <source>
        <dbReference type="SMART" id="SM00644"/>
    </source>
</evidence>
<dbReference type="AlphaFoldDB" id="A0A2P7BTW4"/>
<evidence type="ECO:0000256" key="3">
    <source>
        <dbReference type="ARBA" id="ARBA00022801"/>
    </source>
</evidence>
<proteinExistence type="predicted"/>
<dbReference type="GO" id="GO:0071555">
    <property type="term" value="P:cell wall organization"/>
    <property type="evidence" value="ECO:0007669"/>
    <property type="project" value="UniProtKB-KW"/>
</dbReference>
<dbReference type="GO" id="GO:0008745">
    <property type="term" value="F:N-acetylmuramoyl-L-alanine amidase activity"/>
    <property type="evidence" value="ECO:0007669"/>
    <property type="project" value="UniProtKB-EC"/>
</dbReference>
<organism evidence="6 7">
    <name type="scientific">Phyllobacterium brassicacearum</name>
    <dbReference type="NCBI Taxonomy" id="314235"/>
    <lineage>
        <taxon>Bacteria</taxon>
        <taxon>Pseudomonadati</taxon>
        <taxon>Pseudomonadota</taxon>
        <taxon>Alphaproteobacteria</taxon>
        <taxon>Hyphomicrobiales</taxon>
        <taxon>Phyllobacteriaceae</taxon>
        <taxon>Phyllobacterium</taxon>
    </lineage>
</organism>
<keyword evidence="7" id="KW-1185">Reference proteome</keyword>
<feature type="domain" description="N-acetylmuramoyl-L-alanine amidase" evidence="5">
    <location>
        <begin position="22"/>
        <end position="190"/>
    </location>
</feature>
<evidence type="ECO:0000313" key="6">
    <source>
        <dbReference type="EMBL" id="PSH69916.1"/>
    </source>
</evidence>
<dbReference type="OrthoDB" id="9794842at2"/>
<name>A0A2P7BTW4_9HYPH</name>
<dbReference type="Gene3D" id="3.40.80.10">
    <property type="entry name" value="Peptidoglycan recognition protein-like"/>
    <property type="match status" value="1"/>
</dbReference>
<keyword evidence="4" id="KW-0961">Cell wall biogenesis/degradation</keyword>
<dbReference type="Pfam" id="PF01510">
    <property type="entry name" value="Amidase_2"/>
    <property type="match status" value="1"/>
</dbReference>
<reference evidence="7" key="1">
    <citation type="submission" date="2017-11" db="EMBL/GenBank/DDBJ databases">
        <authorList>
            <person name="Kuznetsova I."/>
            <person name="Sazanova A."/>
            <person name="Chirak E."/>
            <person name="Safronova V."/>
            <person name="Willems A."/>
        </authorList>
    </citation>
    <scope>NUCLEOTIDE SEQUENCE [LARGE SCALE GENOMIC DNA]</scope>
    <source>
        <strain evidence="7">STM 196</strain>
    </source>
</reference>
<dbReference type="SMART" id="SM00644">
    <property type="entry name" value="Ami_2"/>
    <property type="match status" value="1"/>
</dbReference>
<evidence type="ECO:0000313" key="7">
    <source>
        <dbReference type="Proteomes" id="UP000241444"/>
    </source>
</evidence>
<dbReference type="InterPro" id="IPR051206">
    <property type="entry name" value="NAMLAA_amidase_2"/>
</dbReference>
<dbReference type="EC" id="3.5.1.28" evidence="2"/>
<comment type="catalytic activity">
    <reaction evidence="1">
        <text>Hydrolyzes the link between N-acetylmuramoyl residues and L-amino acid residues in certain cell-wall glycopeptides.</text>
        <dbReference type="EC" id="3.5.1.28"/>
    </reaction>
</comment>
<evidence type="ECO:0000256" key="4">
    <source>
        <dbReference type="ARBA" id="ARBA00023316"/>
    </source>
</evidence>
<dbReference type="EMBL" id="PGGO01000003">
    <property type="protein sequence ID" value="PSH69916.1"/>
    <property type="molecule type" value="Genomic_DNA"/>
</dbReference>
<evidence type="ECO:0000256" key="2">
    <source>
        <dbReference type="ARBA" id="ARBA00011901"/>
    </source>
</evidence>
<dbReference type="SUPFAM" id="SSF55846">
    <property type="entry name" value="N-acetylmuramoyl-L-alanine amidase-like"/>
    <property type="match status" value="1"/>
</dbReference>
<gene>
    <name evidence="6" type="ORF">CU102_06595</name>
</gene>
<protein>
    <recommendedName>
        <fullName evidence="2">N-acetylmuramoyl-L-alanine amidase</fullName>
        <ecNumber evidence="2">3.5.1.28</ecNumber>
    </recommendedName>
</protein>
<dbReference type="PANTHER" id="PTHR30417:SF1">
    <property type="entry name" value="N-ACETYLMURAMOYL-L-ALANINE AMIDASE AMID"/>
    <property type="match status" value="1"/>
</dbReference>
<evidence type="ECO:0000256" key="1">
    <source>
        <dbReference type="ARBA" id="ARBA00001561"/>
    </source>
</evidence>
<sequence>MTFRVKNHRLRAGSSNVKFVGSPNIGGELKPKFLVIHYTASGPDADIARYFSQETANVSAHLVVRRDGSVTQCVPFNVVAWHAGKSQWTDKSGARFSGLNTDAIGIEIENWGPINKAADGWISWTGAAVDGSKVIEARHKFGMPDCGWEVYTPAQLEAEVAAARAICAEYAIEDIVGHDDIAPGRKSDPGPAWDMEAFKAKVRGKAENGGAITVVRSSSGLNIRCGAGASFALVRPTPLPDGTKVVSNEASGVMCRFWRRTRSRIFPAGCMETACLRGKEDR</sequence>
<dbReference type="CDD" id="cd06583">
    <property type="entry name" value="PGRP"/>
    <property type="match status" value="1"/>
</dbReference>
<dbReference type="InterPro" id="IPR036505">
    <property type="entry name" value="Amidase/PGRP_sf"/>
</dbReference>
<dbReference type="Proteomes" id="UP000241444">
    <property type="component" value="Unassembled WGS sequence"/>
</dbReference>
<dbReference type="InterPro" id="IPR002502">
    <property type="entry name" value="Amidase_domain"/>
</dbReference>